<organism evidence="2 3">
    <name type="scientific">Desulfonema magnum</name>
    <dbReference type="NCBI Taxonomy" id="45655"/>
    <lineage>
        <taxon>Bacteria</taxon>
        <taxon>Pseudomonadati</taxon>
        <taxon>Thermodesulfobacteriota</taxon>
        <taxon>Desulfobacteria</taxon>
        <taxon>Desulfobacterales</taxon>
        <taxon>Desulfococcaceae</taxon>
        <taxon>Desulfonema</taxon>
    </lineage>
</organism>
<evidence type="ECO:0000256" key="1">
    <source>
        <dbReference type="SAM" id="Phobius"/>
    </source>
</evidence>
<evidence type="ECO:0000313" key="3">
    <source>
        <dbReference type="Proteomes" id="UP000663722"/>
    </source>
</evidence>
<evidence type="ECO:0000313" key="2">
    <source>
        <dbReference type="EMBL" id="QTA93567.1"/>
    </source>
</evidence>
<keyword evidence="1" id="KW-0812">Transmembrane</keyword>
<accession>A0A975GU14</accession>
<dbReference type="EMBL" id="CP061800">
    <property type="protein sequence ID" value="QTA93567.1"/>
    <property type="molecule type" value="Genomic_DNA"/>
</dbReference>
<gene>
    <name evidence="2" type="ORF">dnm_096700</name>
</gene>
<sequence>MNRYFFHKTSVSLLSIIEYFVYYSVTVFFYVGISPTLCNA</sequence>
<dbReference type="AlphaFoldDB" id="A0A975GU14"/>
<keyword evidence="3" id="KW-1185">Reference proteome</keyword>
<name>A0A975GU14_9BACT</name>
<reference evidence="2" key="1">
    <citation type="journal article" date="2021" name="Microb. Physiol.">
        <title>Proteogenomic Insights into the Physiology of Marine, Sulfate-Reducing, Filamentous Desulfonema limicola and Desulfonema magnum.</title>
        <authorList>
            <person name="Schnaars V."/>
            <person name="Wohlbrand L."/>
            <person name="Scheve S."/>
            <person name="Hinrichs C."/>
            <person name="Reinhardt R."/>
            <person name="Rabus R."/>
        </authorList>
    </citation>
    <scope>NUCLEOTIDE SEQUENCE</scope>
    <source>
        <strain evidence="2">4be13</strain>
    </source>
</reference>
<keyword evidence="1" id="KW-0472">Membrane</keyword>
<feature type="transmembrane region" description="Helical" evidence="1">
    <location>
        <begin position="12"/>
        <end position="33"/>
    </location>
</feature>
<protein>
    <submittedName>
        <fullName evidence="2">Uncharacterized protein</fullName>
    </submittedName>
</protein>
<dbReference type="KEGG" id="dmm:dnm_096700"/>
<keyword evidence="1" id="KW-1133">Transmembrane helix</keyword>
<proteinExistence type="predicted"/>
<dbReference type="Proteomes" id="UP000663722">
    <property type="component" value="Chromosome"/>
</dbReference>